<keyword evidence="2 5" id="KW-0548">Nucleotidyltransferase</keyword>
<dbReference type="UniPathway" id="UPA00071"/>
<reference evidence="6 7" key="1">
    <citation type="journal article" date="2019" name="Nat. Microbiol.">
        <title>Wide diversity of methane and short-chain alkane metabolisms in uncultured archaea.</title>
        <authorList>
            <person name="Borrel G."/>
            <person name="Adam P.S."/>
            <person name="McKay L.J."/>
            <person name="Chen L.X."/>
            <person name="Sierra-Garcia I.N."/>
            <person name="Sieber C.M."/>
            <person name="Letourneur Q."/>
            <person name="Ghozlane A."/>
            <person name="Andersen G.L."/>
            <person name="Li W.J."/>
            <person name="Hallam S.J."/>
            <person name="Muyzer G."/>
            <person name="de Oliveira V.M."/>
            <person name="Inskeep W.P."/>
            <person name="Banfield J.F."/>
            <person name="Gribaldo S."/>
        </authorList>
    </citation>
    <scope>NUCLEOTIDE SEQUENCE [LARGE SCALE GENOMIC DNA]</scope>
    <source>
        <strain evidence="6">NM1a</strain>
    </source>
</reference>
<comment type="subunit">
    <text evidence="5">Homodimer.</text>
</comment>
<evidence type="ECO:0000313" key="7">
    <source>
        <dbReference type="Proteomes" id="UP000317158"/>
    </source>
</evidence>
<evidence type="ECO:0000256" key="4">
    <source>
        <dbReference type="ARBA" id="ARBA00023134"/>
    </source>
</evidence>
<dbReference type="InterPro" id="IPR029044">
    <property type="entry name" value="Nucleotide-diphossugar_trans"/>
</dbReference>
<organism evidence="6 7">
    <name type="scientific">Methanoliparum thermophilum</name>
    <dbReference type="NCBI Taxonomy" id="2491083"/>
    <lineage>
        <taxon>Archaea</taxon>
        <taxon>Methanobacteriati</taxon>
        <taxon>Methanobacteriota</taxon>
        <taxon>Candidatus Methanoliparia</taxon>
        <taxon>Candidatus Methanoliparales</taxon>
        <taxon>Candidatus Methanoliparaceae</taxon>
        <taxon>Candidatus Methanoliparum</taxon>
    </lineage>
</organism>
<evidence type="ECO:0000256" key="5">
    <source>
        <dbReference type="HAMAP-Rule" id="MF_02114"/>
    </source>
</evidence>
<protein>
    <recommendedName>
        <fullName evidence="5">2-phospho-L-lactate guanylyltransferase</fullName>
        <shortName evidence="5">LP guanylyltransferase</shortName>
        <ecNumber evidence="5">2.7.7.68</ecNumber>
    </recommendedName>
</protein>
<dbReference type="GO" id="GO:0005525">
    <property type="term" value="F:GTP binding"/>
    <property type="evidence" value="ECO:0007669"/>
    <property type="project" value="UniProtKB-KW"/>
</dbReference>
<dbReference type="AlphaFoldDB" id="A0A520KRY4"/>
<dbReference type="PANTHER" id="PTHR40392">
    <property type="entry name" value="2-PHOSPHO-L-LACTATE GUANYLYLTRANSFERASE"/>
    <property type="match status" value="1"/>
</dbReference>
<name>A0A520KRY4_METT2</name>
<proteinExistence type="inferred from homology"/>
<dbReference type="Pfam" id="PF01983">
    <property type="entry name" value="CofC"/>
    <property type="match status" value="1"/>
</dbReference>
<dbReference type="SUPFAM" id="SSF53448">
    <property type="entry name" value="Nucleotide-diphospho-sugar transferases"/>
    <property type="match status" value="1"/>
</dbReference>
<evidence type="ECO:0000313" key="6">
    <source>
        <dbReference type="EMBL" id="RZN64551.1"/>
    </source>
</evidence>
<dbReference type="Gene3D" id="3.90.550.10">
    <property type="entry name" value="Spore Coat Polysaccharide Biosynthesis Protein SpsA, Chain A"/>
    <property type="match status" value="1"/>
</dbReference>
<dbReference type="GO" id="GO:0043814">
    <property type="term" value="F:phospholactate guanylyltransferase activity"/>
    <property type="evidence" value="ECO:0007669"/>
    <property type="project" value="UniProtKB-EC"/>
</dbReference>
<evidence type="ECO:0000256" key="2">
    <source>
        <dbReference type="ARBA" id="ARBA00022695"/>
    </source>
</evidence>
<comment type="catalytic activity">
    <reaction evidence="5">
        <text>(2S)-2-phospholactate + GTP + H(+) = (2S)-lactyl-2-diphospho-5'-guanosine + diphosphate</text>
        <dbReference type="Rhea" id="RHEA:63424"/>
        <dbReference type="ChEBI" id="CHEBI:15378"/>
        <dbReference type="ChEBI" id="CHEBI:33019"/>
        <dbReference type="ChEBI" id="CHEBI:37565"/>
        <dbReference type="ChEBI" id="CHEBI:59435"/>
        <dbReference type="ChEBI" id="CHEBI:59906"/>
        <dbReference type="EC" id="2.7.7.68"/>
    </reaction>
</comment>
<evidence type="ECO:0000256" key="3">
    <source>
        <dbReference type="ARBA" id="ARBA00022741"/>
    </source>
</evidence>
<keyword evidence="1 5" id="KW-0808">Transferase</keyword>
<dbReference type="EC" id="2.7.7.68" evidence="5"/>
<dbReference type="InterPro" id="IPR002835">
    <property type="entry name" value="CofC"/>
</dbReference>
<dbReference type="Proteomes" id="UP000317158">
    <property type="component" value="Unassembled WGS sequence"/>
</dbReference>
<comment type="function">
    <text evidence="5">Guanylyltransferase that catalyzes the activation of (2S)-2-phospholactate (2-PL) as (2S)-lactyl-2-diphospho-5'-guanosine, via the condensation of 2-PL with GTP. It is involved in the biosynthesis of coenzyme F420, a hydride carrier cofactor.</text>
</comment>
<comment type="caution">
    <text evidence="6">The sequence shown here is derived from an EMBL/GenBank/DDBJ whole genome shotgun (WGS) entry which is preliminary data.</text>
</comment>
<comment type="similarity">
    <text evidence="5">Belongs to the CofC family.</text>
</comment>
<keyword evidence="3 5" id="KW-0547">Nucleotide-binding</keyword>
<dbReference type="Gene3D" id="6.10.140.50">
    <property type="match status" value="1"/>
</dbReference>
<dbReference type="EMBL" id="RXIF01000006">
    <property type="protein sequence ID" value="RZN64551.1"/>
    <property type="molecule type" value="Genomic_DNA"/>
</dbReference>
<evidence type="ECO:0000256" key="1">
    <source>
        <dbReference type="ARBA" id="ARBA00022679"/>
    </source>
</evidence>
<keyword evidence="4 5" id="KW-0342">GTP-binding</keyword>
<comment type="pathway">
    <text evidence="5">Cofactor biosynthesis; coenzyme F420 biosynthesis.</text>
</comment>
<dbReference type="PANTHER" id="PTHR40392:SF1">
    <property type="entry name" value="2-PHOSPHO-L-LACTATE GUANYLYLTRANSFERASE"/>
    <property type="match status" value="1"/>
</dbReference>
<gene>
    <name evidence="5 6" type="primary">cofC</name>
    <name evidence="6" type="ORF">EF806_04215</name>
</gene>
<dbReference type="NCBIfam" id="TIGR03552">
    <property type="entry name" value="F420_cofC"/>
    <property type="match status" value="1"/>
</dbReference>
<sequence length="228" mass="26352">MDKLDIIIPFKWKGAKSRLSNIMTLEEREEFALKMLYDVLTTLEELHKDEYSNLQRRFRDINISILTTTNDLPDFIYKRFEIIINTKKLNEALNEIISIKSSKNNPLLILMSDLPLINVTVVQEIINRKEDIVITPGRKGGTNILFIKNPSKFKVDYYGISFKNHEKIAIDNGLSYHLYDSLLAGTDIDEKEDLLDLLVFGDGESKKYLEKLGFMAVSKGEKITLMRE</sequence>
<dbReference type="GO" id="GO:0052645">
    <property type="term" value="P:F420-0 metabolic process"/>
    <property type="evidence" value="ECO:0007669"/>
    <property type="project" value="UniProtKB-UniRule"/>
</dbReference>
<dbReference type="HAMAP" id="MF_02114">
    <property type="entry name" value="CofC"/>
    <property type="match status" value="1"/>
</dbReference>
<accession>A0A520KRY4</accession>